<dbReference type="Gene3D" id="3.30.70.330">
    <property type="match status" value="3"/>
</dbReference>
<evidence type="ECO:0000259" key="19">
    <source>
        <dbReference type="PROSITE" id="PS50102"/>
    </source>
</evidence>
<keyword evidence="21" id="KW-1185">Reference proteome</keyword>
<feature type="compositionally biased region" description="Polar residues" evidence="18">
    <location>
        <begin position="803"/>
        <end position="818"/>
    </location>
</feature>
<dbReference type="STRING" id="240159.A0A4U5ULP1"/>
<feature type="region of interest" description="Disordered" evidence="18">
    <location>
        <begin position="1"/>
        <end position="33"/>
    </location>
</feature>
<gene>
    <name evidence="20" type="ORF">D9C73_010533</name>
</gene>
<dbReference type="GO" id="GO:0003723">
    <property type="term" value="F:RNA binding"/>
    <property type="evidence" value="ECO:0007669"/>
    <property type="project" value="UniProtKB-UniRule"/>
</dbReference>
<evidence type="ECO:0000313" key="20">
    <source>
        <dbReference type="EMBL" id="TKS75308.1"/>
    </source>
</evidence>
<feature type="compositionally biased region" description="Pro residues" evidence="18">
    <location>
        <begin position="644"/>
        <end position="654"/>
    </location>
</feature>
<reference evidence="20 21" key="1">
    <citation type="submission" date="2019-01" db="EMBL/GenBank/DDBJ databases">
        <title>Genome Assembly of Collichthys lucidus.</title>
        <authorList>
            <person name="Cai M."/>
            <person name="Xiao S."/>
        </authorList>
    </citation>
    <scope>NUCLEOTIDE SEQUENCE [LARGE SCALE GENOMIC DNA]</scope>
    <source>
        <strain evidence="20">JT15FE1705JMU</strain>
        <tissue evidence="20">Muscle</tissue>
    </source>
</reference>
<feature type="compositionally biased region" description="Polar residues" evidence="18">
    <location>
        <begin position="825"/>
        <end position="847"/>
    </location>
</feature>
<evidence type="ECO:0000256" key="17">
    <source>
        <dbReference type="PROSITE-ProRule" id="PRU00176"/>
    </source>
</evidence>
<keyword evidence="10" id="KW-0832">Ubl conjugation</keyword>
<dbReference type="InterPro" id="IPR035979">
    <property type="entry name" value="RBD_domain_sf"/>
</dbReference>
<evidence type="ECO:0000256" key="9">
    <source>
        <dbReference type="ARBA" id="ARBA00022824"/>
    </source>
</evidence>
<feature type="region of interest" description="Disordered" evidence="18">
    <location>
        <begin position="637"/>
        <end position="663"/>
    </location>
</feature>
<dbReference type="Proteomes" id="UP000298787">
    <property type="component" value="Chromosome 9"/>
</dbReference>
<keyword evidence="11" id="KW-0492">Microsome</keyword>
<keyword evidence="8" id="KW-0677">Repeat</keyword>
<keyword evidence="12 17" id="KW-0694">RNA-binding</keyword>
<dbReference type="AlphaFoldDB" id="A0A4U5ULP1"/>
<feature type="region of interest" description="Disordered" evidence="18">
    <location>
        <begin position="178"/>
        <end position="257"/>
    </location>
</feature>
<dbReference type="CDD" id="cd12495">
    <property type="entry name" value="RRM3_hnRNPQ"/>
    <property type="match status" value="1"/>
</dbReference>
<evidence type="ECO:0000256" key="14">
    <source>
        <dbReference type="ARBA" id="ARBA00023187"/>
    </source>
</evidence>
<feature type="compositionally biased region" description="Acidic residues" evidence="18">
    <location>
        <begin position="236"/>
        <end position="253"/>
    </location>
</feature>
<comment type="subcellular location">
    <subcellularLocation>
        <location evidence="2">Cytoplasm</location>
    </subcellularLocation>
    <subcellularLocation>
        <location evidence="1">Microsome</location>
    </subcellularLocation>
    <subcellularLocation>
        <location evidence="3">Nucleus</location>
        <location evidence="3">Nucleoplasm</location>
    </subcellularLocation>
</comment>
<dbReference type="PANTHER" id="PTHR21245">
    <property type="entry name" value="HETEROGENEOUS NUCLEAR RIBONUCLEOPROTEIN"/>
    <property type="match status" value="1"/>
</dbReference>
<keyword evidence="14" id="KW-0508">mRNA splicing</keyword>
<dbReference type="PROSITE" id="PS50102">
    <property type="entry name" value="RRM"/>
    <property type="match status" value="3"/>
</dbReference>
<keyword evidence="4" id="KW-0963">Cytoplasm</keyword>
<evidence type="ECO:0000256" key="15">
    <source>
        <dbReference type="ARBA" id="ARBA00023242"/>
    </source>
</evidence>
<evidence type="ECO:0000256" key="2">
    <source>
        <dbReference type="ARBA" id="ARBA00004496"/>
    </source>
</evidence>
<dbReference type="GO" id="GO:0005654">
    <property type="term" value="C:nucleoplasm"/>
    <property type="evidence" value="ECO:0007669"/>
    <property type="project" value="UniProtKB-SubCell"/>
</dbReference>
<keyword evidence="16 20" id="KW-0687">Ribonucleoprotein</keyword>
<dbReference type="FunFam" id="3.30.70.330:FF:000023">
    <property type="entry name" value="Heterogeneous nuclear ribonucleoprotein q isoform"/>
    <property type="match status" value="1"/>
</dbReference>
<dbReference type="GO" id="GO:0006397">
    <property type="term" value="P:mRNA processing"/>
    <property type="evidence" value="ECO:0007669"/>
    <property type="project" value="UniProtKB-KW"/>
</dbReference>
<evidence type="ECO:0000256" key="11">
    <source>
        <dbReference type="ARBA" id="ARBA00022848"/>
    </source>
</evidence>
<keyword evidence="5" id="KW-1017">Isopeptide bond</keyword>
<keyword evidence="13" id="KW-0007">Acetylation</keyword>
<feature type="compositionally biased region" description="Gly residues" evidence="18">
    <location>
        <begin position="744"/>
        <end position="785"/>
    </location>
</feature>
<dbReference type="InterPro" id="IPR000504">
    <property type="entry name" value="RRM_dom"/>
</dbReference>
<feature type="compositionally biased region" description="Acidic residues" evidence="18">
    <location>
        <begin position="181"/>
        <end position="220"/>
    </location>
</feature>
<evidence type="ECO:0000256" key="8">
    <source>
        <dbReference type="ARBA" id="ARBA00022737"/>
    </source>
</evidence>
<feature type="region of interest" description="Disordered" evidence="18">
    <location>
        <begin position="348"/>
        <end position="367"/>
    </location>
</feature>
<evidence type="ECO:0000256" key="10">
    <source>
        <dbReference type="ARBA" id="ARBA00022843"/>
    </source>
</evidence>
<keyword evidence="15" id="KW-0539">Nucleus</keyword>
<evidence type="ECO:0000313" key="21">
    <source>
        <dbReference type="Proteomes" id="UP000298787"/>
    </source>
</evidence>
<dbReference type="GO" id="GO:0008380">
    <property type="term" value="P:RNA splicing"/>
    <property type="evidence" value="ECO:0007669"/>
    <property type="project" value="UniProtKB-KW"/>
</dbReference>
<dbReference type="FunFam" id="3.30.70.330:FF:000027">
    <property type="entry name" value="Heterogeneous nuclear ribonucleoprotein q isoform"/>
    <property type="match status" value="1"/>
</dbReference>
<dbReference type="InterPro" id="IPR012677">
    <property type="entry name" value="Nucleotide-bd_a/b_plait_sf"/>
</dbReference>
<evidence type="ECO:0000256" key="18">
    <source>
        <dbReference type="SAM" id="MobiDB-lite"/>
    </source>
</evidence>
<feature type="domain" description="RRM" evidence="19">
    <location>
        <begin position="453"/>
        <end position="535"/>
    </location>
</feature>
<dbReference type="NCBIfam" id="TIGR01648">
    <property type="entry name" value="hnRNP-R-Q"/>
    <property type="match status" value="1"/>
</dbReference>
<feature type="domain" description="RRM" evidence="19">
    <location>
        <begin position="548"/>
        <end position="618"/>
    </location>
</feature>
<dbReference type="InterPro" id="IPR034544">
    <property type="entry name" value="hnRNPQ_RRM1"/>
</dbReference>
<evidence type="ECO:0000256" key="4">
    <source>
        <dbReference type="ARBA" id="ARBA00022490"/>
    </source>
</evidence>
<proteinExistence type="predicted"/>
<dbReference type="SMART" id="SM00360">
    <property type="entry name" value="RRM"/>
    <property type="match status" value="3"/>
</dbReference>
<keyword evidence="7" id="KW-0747">Spliceosome</keyword>
<sequence length="847" mass="94555">MLKPEPPVRSRVRNPVRADERQSSRLKNRAERHRREILLHPNLQLGGAAPCTAHTPGLDSHGRYKPTHREPRVCGHALGALTGPATVSTARLAGILRTGPVRWTNREGGETCGEYTPSGLAGRTRVLTVTGSGIEPKHVHAHGRDLGPCTARLTLADGGSTEEEHQVEVREEEELHQVEAREEEEDHQVEVREEEEDHQVEVREEEEDHQVEVREEEEDHQVEVRKEEELHQAEVREEEEDHQVEVREEEEDHQVEVRKEDELHQVEMSDSPSQMSADMATDHVNGNGTEEPMDTTAAVTQSEHFPALLEAGLPQKVAEKLDELYVAGPDEAKIKELLDRTDYTLDVTTGQRKYGGPPPESVYSGAQPNVGTEIFVGKIPRDLFEDELVPLFEKAGPIWDLRLMMDPLSGLNRGYAFVTFCTKEAAQEAVKLCNNHEIRPGKHIGVCISVANNRLFVGSIPKSKTKEQIVEEFAKVTEGLSDVILYHQPDDKKKNRGFCFLEYEDHKTAAQARRRLMSGKVKVWGNVVTVEWADPIEDPDPEVMAKVKVLFVRNLANGVTEEILEKSFSQFGNLERVKKLKDYAFIHFEERDGAVKALEEMNGRELEGEPIEIVFAKPPDQKRKERKAQRQAAKTQMYDDYYYYPPPPHMPPPGRGRGRGGNRGGYSYPPDYYGYDDYYDYYSYDYHNYRGGYDDPYYGYDDFQAPSRGRGSSRGSRGGGSPARGRGGSGGAGAPRGRSNFSQRGGGPGPGRGGGGRGARGGGGLQPRGRGGVRGARGGRGGNVGGKRKADGYNQPDSKRRQTNNQNWGSQPIAQQPLQGGDHSGNYSGYKSDNQEFYQDSFGQQWK</sequence>
<keyword evidence="9" id="KW-0256">Endoplasmic reticulum</keyword>
<evidence type="ECO:0000256" key="7">
    <source>
        <dbReference type="ARBA" id="ARBA00022728"/>
    </source>
</evidence>
<dbReference type="EMBL" id="CM014086">
    <property type="protein sequence ID" value="TKS75308.1"/>
    <property type="molecule type" value="Genomic_DNA"/>
</dbReference>
<evidence type="ECO:0000256" key="1">
    <source>
        <dbReference type="ARBA" id="ARBA00004144"/>
    </source>
</evidence>
<dbReference type="GO" id="GO:0005737">
    <property type="term" value="C:cytoplasm"/>
    <property type="evidence" value="ECO:0007669"/>
    <property type="project" value="UniProtKB-SubCell"/>
</dbReference>
<accession>A0A4U5ULP1</accession>
<evidence type="ECO:0000256" key="16">
    <source>
        <dbReference type="ARBA" id="ARBA00023274"/>
    </source>
</evidence>
<dbReference type="Pfam" id="PF00076">
    <property type="entry name" value="RRM_1"/>
    <property type="match status" value="3"/>
</dbReference>
<dbReference type="SUPFAM" id="SSF54928">
    <property type="entry name" value="RNA-binding domain, RBD"/>
    <property type="match status" value="3"/>
</dbReference>
<keyword evidence="6" id="KW-0507">mRNA processing</keyword>
<organism evidence="20 21">
    <name type="scientific">Collichthys lucidus</name>
    <name type="common">Big head croaker</name>
    <name type="synonym">Sciaena lucida</name>
    <dbReference type="NCBI Taxonomy" id="240159"/>
    <lineage>
        <taxon>Eukaryota</taxon>
        <taxon>Metazoa</taxon>
        <taxon>Chordata</taxon>
        <taxon>Craniata</taxon>
        <taxon>Vertebrata</taxon>
        <taxon>Euteleostomi</taxon>
        <taxon>Actinopterygii</taxon>
        <taxon>Neopterygii</taxon>
        <taxon>Teleostei</taxon>
        <taxon>Neoteleostei</taxon>
        <taxon>Acanthomorphata</taxon>
        <taxon>Eupercaria</taxon>
        <taxon>Sciaenidae</taxon>
        <taxon>Collichthys</taxon>
    </lineage>
</organism>
<feature type="compositionally biased region" description="Low complexity" evidence="18">
    <location>
        <begin position="700"/>
        <end position="715"/>
    </location>
</feature>
<feature type="region of interest" description="Disordered" evidence="18">
    <location>
        <begin position="700"/>
        <end position="847"/>
    </location>
</feature>
<evidence type="ECO:0000256" key="12">
    <source>
        <dbReference type="ARBA" id="ARBA00022884"/>
    </source>
</evidence>
<feature type="domain" description="RRM" evidence="19">
    <location>
        <begin position="372"/>
        <end position="451"/>
    </location>
</feature>
<evidence type="ECO:0000256" key="6">
    <source>
        <dbReference type="ARBA" id="ARBA00022664"/>
    </source>
</evidence>
<feature type="compositionally biased region" description="Basic and acidic residues" evidence="18">
    <location>
        <begin position="221"/>
        <end position="235"/>
    </location>
</feature>
<name>A0A4U5ULP1_COLLU</name>
<dbReference type="CDD" id="cd12483">
    <property type="entry name" value="RRM1_hnRNPQ"/>
    <property type="match status" value="1"/>
</dbReference>
<dbReference type="GO" id="GO:0005681">
    <property type="term" value="C:spliceosomal complex"/>
    <property type="evidence" value="ECO:0007669"/>
    <property type="project" value="UniProtKB-KW"/>
</dbReference>
<evidence type="ECO:0000256" key="3">
    <source>
        <dbReference type="ARBA" id="ARBA00004642"/>
    </source>
</evidence>
<protein>
    <submittedName>
        <fullName evidence="20">Heterogeneous nuclear ribonucleoprotein Q</fullName>
    </submittedName>
</protein>
<evidence type="ECO:0000256" key="13">
    <source>
        <dbReference type="ARBA" id="ARBA00022990"/>
    </source>
</evidence>
<dbReference type="FunFam" id="3.30.70.330:FF:000024">
    <property type="entry name" value="Heterogeneous nuclear ribonucleoprotein q isoform"/>
    <property type="match status" value="1"/>
</dbReference>
<dbReference type="InterPro" id="IPR006535">
    <property type="entry name" value="HnRNP_R/Q_splicing_fac"/>
</dbReference>
<evidence type="ECO:0000256" key="5">
    <source>
        <dbReference type="ARBA" id="ARBA00022499"/>
    </source>
</evidence>
<feature type="compositionally biased region" description="Gly residues" evidence="18">
    <location>
        <begin position="716"/>
        <end position="734"/>
    </location>
</feature>